<evidence type="ECO:0000256" key="8">
    <source>
        <dbReference type="ARBA" id="ARBA00023002"/>
    </source>
</evidence>
<comment type="catalytic activity">
    <reaction evidence="11 12">
        <text>myo-inositol + O2 = D-glucuronate + H2O + H(+)</text>
        <dbReference type="Rhea" id="RHEA:23696"/>
        <dbReference type="ChEBI" id="CHEBI:15377"/>
        <dbReference type="ChEBI" id="CHEBI:15378"/>
        <dbReference type="ChEBI" id="CHEBI:15379"/>
        <dbReference type="ChEBI" id="CHEBI:17268"/>
        <dbReference type="ChEBI" id="CHEBI:58720"/>
        <dbReference type="EC" id="1.13.99.1"/>
    </reaction>
</comment>
<evidence type="ECO:0000313" key="15">
    <source>
        <dbReference type="Proteomes" id="UP001642520"/>
    </source>
</evidence>
<evidence type="ECO:0000256" key="13">
    <source>
        <dbReference type="SAM" id="MobiDB-lite"/>
    </source>
</evidence>
<dbReference type="InterPro" id="IPR007828">
    <property type="entry name" value="Inositol_oxygenase"/>
</dbReference>
<comment type="caution">
    <text evidence="14">The sequence shown here is derived from an EMBL/GenBank/DDBJ whole genome shotgun (WGS) entry which is preliminary data.</text>
</comment>
<comment type="pathway">
    <text evidence="2 12">Polyol metabolism; myo-inositol degradation into D-glucuronate; D-glucuronate from myo-inositol: step 1/1.</text>
</comment>
<organism evidence="14 15">
    <name type="scientific">Xylocopa violacea</name>
    <name type="common">Violet carpenter bee</name>
    <name type="synonym">Apis violacea</name>
    <dbReference type="NCBI Taxonomy" id="135666"/>
    <lineage>
        <taxon>Eukaryota</taxon>
        <taxon>Metazoa</taxon>
        <taxon>Ecdysozoa</taxon>
        <taxon>Arthropoda</taxon>
        <taxon>Hexapoda</taxon>
        <taxon>Insecta</taxon>
        <taxon>Pterygota</taxon>
        <taxon>Neoptera</taxon>
        <taxon>Endopterygota</taxon>
        <taxon>Hymenoptera</taxon>
        <taxon>Apocrita</taxon>
        <taxon>Aculeata</taxon>
        <taxon>Apoidea</taxon>
        <taxon>Anthophila</taxon>
        <taxon>Apidae</taxon>
        <taxon>Xylocopa</taxon>
        <taxon>Xylocopa</taxon>
    </lineage>
</organism>
<dbReference type="PANTHER" id="PTHR12588:SF0">
    <property type="entry name" value="INOSITOL OXYGENASE"/>
    <property type="match status" value="1"/>
</dbReference>
<evidence type="ECO:0000256" key="3">
    <source>
        <dbReference type="ARBA" id="ARBA00005286"/>
    </source>
</evidence>
<dbReference type="Proteomes" id="UP001642520">
    <property type="component" value="Unassembled WGS sequence"/>
</dbReference>
<evidence type="ECO:0000256" key="4">
    <source>
        <dbReference type="ARBA" id="ARBA00011919"/>
    </source>
</evidence>
<sequence>MSAKTHVQPQRQPTILDPSDKYRPEAVYAGKLKSEFRDYSEDPMDPVKERVRKTYQKMHANQTVEFVRSRIEEWTRFDKYRMTIKDALTKLNDLVDESDPDTGLPNIVHAFQTAESIREEHPDSDWFHLTGLIHDLGKWAVVGDTFPVGCAWADSIVYRQTSFEENPDGKDPRYNTKYGMYKPNCGIDNLLMSWGHDEYLYRVLVHNNAKLPNQALAMIRYHSFYPWHAAGDYMHFCTPKDMEMLRWINEFNKYDLYTKNDRVPDIEKLWPYYEKLIDKYVPGVLEW</sequence>
<feature type="compositionally biased region" description="Polar residues" evidence="13">
    <location>
        <begin position="1"/>
        <end position="13"/>
    </location>
</feature>
<evidence type="ECO:0000256" key="12">
    <source>
        <dbReference type="RuleBase" id="RU367039"/>
    </source>
</evidence>
<dbReference type="SUPFAM" id="SSF109604">
    <property type="entry name" value="HD-domain/PDEase-like"/>
    <property type="match status" value="1"/>
</dbReference>
<gene>
    <name evidence="14" type="ORF">XYLVIOL_LOCUS2618</name>
</gene>
<name>A0ABP1N8H9_XYLVO</name>
<comment type="similarity">
    <text evidence="3 12">Belongs to the myo-inositol oxygenase family.</text>
</comment>
<keyword evidence="8 12" id="KW-0560">Oxidoreductase</keyword>
<keyword evidence="15" id="KW-1185">Reference proteome</keyword>
<proteinExistence type="inferred from homology"/>
<evidence type="ECO:0000256" key="11">
    <source>
        <dbReference type="ARBA" id="ARBA00048271"/>
    </source>
</evidence>
<accession>A0ABP1N8H9</accession>
<reference evidence="14 15" key="1">
    <citation type="submission" date="2024-08" db="EMBL/GenBank/DDBJ databases">
        <authorList>
            <person name="Will J Nash"/>
            <person name="Angela Man"/>
            <person name="Seanna McTaggart"/>
            <person name="Kendall Baker"/>
            <person name="Tom Barker"/>
            <person name="Leah Catchpole"/>
            <person name="Alex Durrant"/>
            <person name="Karim Gharbi"/>
            <person name="Naomi Irish"/>
            <person name="Gemy Kaithakottil"/>
            <person name="Debby Ku"/>
            <person name="Aaliyah Providence"/>
            <person name="Felix Shaw"/>
            <person name="David Swarbreck"/>
            <person name="Chris Watkins"/>
            <person name="Ann M. McCartney"/>
            <person name="Giulio Formenti"/>
            <person name="Alice Mouton"/>
            <person name="Noel Vella"/>
            <person name="Bjorn M von Reumont"/>
            <person name="Adriana Vella"/>
            <person name="Wilfried Haerty"/>
        </authorList>
    </citation>
    <scope>NUCLEOTIDE SEQUENCE [LARGE SCALE GENOMIC DNA]</scope>
</reference>
<evidence type="ECO:0000256" key="1">
    <source>
        <dbReference type="ARBA" id="ARBA00004496"/>
    </source>
</evidence>
<dbReference type="EC" id="1.13.99.1" evidence="4 12"/>
<evidence type="ECO:0000256" key="6">
    <source>
        <dbReference type="ARBA" id="ARBA00022490"/>
    </source>
</evidence>
<evidence type="ECO:0000256" key="10">
    <source>
        <dbReference type="ARBA" id="ARBA00029668"/>
    </source>
</evidence>
<evidence type="ECO:0000256" key="2">
    <source>
        <dbReference type="ARBA" id="ARBA00005167"/>
    </source>
</evidence>
<keyword evidence="6 12" id="KW-0963">Cytoplasm</keyword>
<keyword evidence="7 12" id="KW-0479">Metal-binding</keyword>
<comment type="cofactor">
    <cofactor evidence="12">
        <name>Fe cation</name>
        <dbReference type="ChEBI" id="CHEBI:24875"/>
    </cofactor>
    <text evidence="12">Binds 2 iron ions per subunit.</text>
</comment>
<protein>
    <recommendedName>
        <fullName evidence="5 12">Inositol oxygenase</fullName>
        <ecNumber evidence="4 12">1.13.99.1</ecNumber>
    </recommendedName>
    <alternativeName>
        <fullName evidence="10 12">Myo-inositol oxygenase</fullName>
    </alternativeName>
</protein>
<dbReference type="EMBL" id="CAXAJV020001287">
    <property type="protein sequence ID" value="CAL7937288.1"/>
    <property type="molecule type" value="Genomic_DNA"/>
</dbReference>
<dbReference type="PANTHER" id="PTHR12588">
    <property type="entry name" value="MYOINOSITOL OXYGENASE"/>
    <property type="match status" value="1"/>
</dbReference>
<evidence type="ECO:0000256" key="9">
    <source>
        <dbReference type="ARBA" id="ARBA00023004"/>
    </source>
</evidence>
<comment type="subcellular location">
    <subcellularLocation>
        <location evidence="1 12">Cytoplasm</location>
    </subcellularLocation>
</comment>
<feature type="region of interest" description="Disordered" evidence="13">
    <location>
        <begin position="1"/>
        <end position="21"/>
    </location>
</feature>
<evidence type="ECO:0000313" key="14">
    <source>
        <dbReference type="EMBL" id="CAL7937288.1"/>
    </source>
</evidence>
<evidence type="ECO:0000256" key="5">
    <source>
        <dbReference type="ARBA" id="ARBA00019269"/>
    </source>
</evidence>
<keyword evidence="9 12" id="KW-0408">Iron</keyword>
<evidence type="ECO:0000256" key="7">
    <source>
        <dbReference type="ARBA" id="ARBA00022723"/>
    </source>
</evidence>
<dbReference type="Pfam" id="PF05153">
    <property type="entry name" value="MIOX"/>
    <property type="match status" value="1"/>
</dbReference>